<evidence type="ECO:0000256" key="1">
    <source>
        <dbReference type="ARBA" id="ARBA00004141"/>
    </source>
</evidence>
<dbReference type="NCBIfam" id="TIGR00947">
    <property type="entry name" value="2A73"/>
    <property type="match status" value="1"/>
</dbReference>
<dbReference type="OrthoDB" id="9806320at2"/>
<organism evidence="7 8">
    <name type="scientific">Richelia intracellularis HH01</name>
    <dbReference type="NCBI Taxonomy" id="1165094"/>
    <lineage>
        <taxon>Bacteria</taxon>
        <taxon>Bacillati</taxon>
        <taxon>Cyanobacteriota</taxon>
        <taxon>Cyanophyceae</taxon>
        <taxon>Nostocales</taxon>
        <taxon>Nostocaceae</taxon>
        <taxon>Richelia</taxon>
    </lineage>
</organism>
<feature type="transmembrane region" description="Helical" evidence="5">
    <location>
        <begin position="282"/>
        <end position="301"/>
    </location>
</feature>
<feature type="transmembrane region" description="Helical" evidence="5">
    <location>
        <begin position="151"/>
        <end position="169"/>
    </location>
</feature>
<keyword evidence="8" id="KW-1185">Reference proteome</keyword>
<keyword evidence="3 5" id="KW-1133">Transmembrane helix</keyword>
<reference evidence="8" key="2">
    <citation type="submission" date="2016-01" db="EMBL/GenBank/DDBJ databases">
        <title>Diatom-associated endosymboitic cyanobacterium lacks core nitrogen metabolism enzymes.</title>
        <authorList>
            <person name="Hilton J.A."/>
            <person name="Foster R.A."/>
            <person name="Tripp H.J."/>
            <person name="Carter B.J."/>
            <person name="Zehr J.P."/>
            <person name="Villareal T.A."/>
        </authorList>
    </citation>
    <scope>NUCLEOTIDE SEQUENCE [LARGE SCALE GENOMIC DNA]</scope>
    <source>
        <strain evidence="8">HH01</strain>
    </source>
</reference>
<feature type="transmembrane region" description="Helical" evidence="5">
    <location>
        <begin position="65"/>
        <end position="84"/>
    </location>
</feature>
<proteinExistence type="predicted"/>
<name>M1WXK7_9NOST</name>
<dbReference type="GO" id="GO:0016020">
    <property type="term" value="C:membrane"/>
    <property type="evidence" value="ECO:0007669"/>
    <property type="project" value="UniProtKB-SubCell"/>
</dbReference>
<feature type="transmembrane region" description="Helical" evidence="5">
    <location>
        <begin position="40"/>
        <end position="59"/>
    </location>
</feature>
<evidence type="ECO:0000256" key="4">
    <source>
        <dbReference type="ARBA" id="ARBA00023136"/>
    </source>
</evidence>
<dbReference type="EMBL" id="CAIY01000011">
    <property type="protein sequence ID" value="CCH66377.1"/>
    <property type="molecule type" value="Genomic_DNA"/>
</dbReference>
<comment type="caution">
    <text evidence="7">The sequence shown here is derived from an EMBL/GenBank/DDBJ whole genome shotgun (WGS) entry which is preliminary data.</text>
</comment>
<dbReference type="InterPro" id="IPR051533">
    <property type="entry name" value="WaaL-like"/>
</dbReference>
<feature type="domain" description="O-antigen ligase-related" evidence="6">
    <location>
        <begin position="235"/>
        <end position="386"/>
    </location>
</feature>
<keyword evidence="4 5" id="KW-0472">Membrane</keyword>
<evidence type="ECO:0000313" key="7">
    <source>
        <dbReference type="EMBL" id="CCH66377.1"/>
    </source>
</evidence>
<dbReference type="AlphaFoldDB" id="M1WXK7"/>
<gene>
    <name evidence="7" type="ORF">RINTHH_2220</name>
</gene>
<dbReference type="STRING" id="1165094.RINTHH_2220"/>
<sequence length="471" mass="53256">MNLVWQIFTLRSFPMKAYLSTSLLHHITVGHFKSWQQGSIFMQWGDFLATIIISILYILSPYSSTALIGWLLGICFLFWGLITVSDDTSKQNAASITPLHIVVMLYWLIAATSAALSPTKQDSIKDLATFSLYIPLFFLCARVLRSSLMRNIVITVFLHTSLFVSIYGIRQWFIGTPALATWVDPESSLSKTTRVYSYLGNPNLLAGYLIAAVILSAVAIFAWQTWLQKTLAMIMLVVTSICLILTFSRGGWIGLLAALFALITLLYYWWNLKVPPALRTYLPVAIVGVVTILFILLLAFVEPVRERFFSIFVGRKDSSNNFRHNVWDAVFKMISNRPVIGIGPGHNSFNKIYPLYQVPGYTALSAYSIFLEIIVETGFVGLAGFFWLLIVSFNIATQQIQSLRVIDKTDAFWLMGALATMIGMLTHGLVDTVWYRPSIHTLWWLMLGIIASYWTPIRQNQTEDNSKISNY</sequence>
<dbReference type="PANTHER" id="PTHR37422:SF22">
    <property type="entry name" value="SLR1515 PROTEIN"/>
    <property type="match status" value="1"/>
</dbReference>
<dbReference type="Pfam" id="PF04932">
    <property type="entry name" value="Wzy_C"/>
    <property type="match status" value="1"/>
</dbReference>
<feature type="transmembrane region" description="Helical" evidence="5">
    <location>
        <begin position="411"/>
        <end position="429"/>
    </location>
</feature>
<evidence type="ECO:0000313" key="8">
    <source>
        <dbReference type="Proteomes" id="UP000053051"/>
    </source>
</evidence>
<reference evidence="7 8" key="1">
    <citation type="submission" date="2012-05" db="EMBL/GenBank/DDBJ databases">
        <authorList>
            <person name="Hilton J."/>
        </authorList>
    </citation>
    <scope>NUCLEOTIDE SEQUENCE [LARGE SCALE GENOMIC DNA]</scope>
    <source>
        <strain evidence="7 8">HH01</strain>
    </source>
</reference>
<dbReference type="PANTHER" id="PTHR37422">
    <property type="entry name" value="TEICHURONIC ACID BIOSYNTHESIS PROTEIN TUAE"/>
    <property type="match status" value="1"/>
</dbReference>
<evidence type="ECO:0000256" key="3">
    <source>
        <dbReference type="ARBA" id="ARBA00022989"/>
    </source>
</evidence>
<feature type="transmembrane region" description="Helical" evidence="5">
    <location>
        <begin position="253"/>
        <end position="270"/>
    </location>
</feature>
<dbReference type="Proteomes" id="UP000053051">
    <property type="component" value="Unassembled WGS sequence"/>
</dbReference>
<feature type="transmembrane region" description="Helical" evidence="5">
    <location>
        <begin position="96"/>
        <end position="115"/>
    </location>
</feature>
<feature type="transmembrane region" description="Helical" evidence="5">
    <location>
        <begin position="441"/>
        <end position="457"/>
    </location>
</feature>
<evidence type="ECO:0000259" key="6">
    <source>
        <dbReference type="Pfam" id="PF04932"/>
    </source>
</evidence>
<feature type="transmembrane region" description="Helical" evidence="5">
    <location>
        <begin position="205"/>
        <end position="223"/>
    </location>
</feature>
<protein>
    <submittedName>
        <fullName evidence="7">O-antigen polymerase</fullName>
    </submittedName>
</protein>
<keyword evidence="2 5" id="KW-0812">Transmembrane</keyword>
<dbReference type="InterPro" id="IPR006007">
    <property type="entry name" value="Inorganic_carbon_transpt"/>
</dbReference>
<dbReference type="RefSeq" id="WP_008231780.1">
    <property type="nucleotide sequence ID" value="NZ_CAIY01000011.1"/>
</dbReference>
<evidence type="ECO:0000256" key="5">
    <source>
        <dbReference type="SAM" id="Phobius"/>
    </source>
</evidence>
<accession>M1WXK7</accession>
<comment type="subcellular location">
    <subcellularLocation>
        <location evidence="1">Membrane</location>
        <topology evidence="1">Multi-pass membrane protein</topology>
    </subcellularLocation>
</comment>
<feature type="transmembrane region" description="Helical" evidence="5">
    <location>
        <begin position="364"/>
        <end position="390"/>
    </location>
</feature>
<feature type="transmembrane region" description="Helical" evidence="5">
    <location>
        <begin position="230"/>
        <end position="247"/>
    </location>
</feature>
<evidence type="ECO:0000256" key="2">
    <source>
        <dbReference type="ARBA" id="ARBA00022692"/>
    </source>
</evidence>
<dbReference type="InterPro" id="IPR007016">
    <property type="entry name" value="O-antigen_ligase-rel_domated"/>
</dbReference>